<evidence type="ECO:0000313" key="3">
    <source>
        <dbReference type="EMBL" id="CAE7743891.1"/>
    </source>
</evidence>
<dbReference type="Proteomes" id="UP000601435">
    <property type="component" value="Unassembled WGS sequence"/>
</dbReference>
<dbReference type="EMBL" id="CAJNJA010038144">
    <property type="protein sequence ID" value="CAE7743891.1"/>
    <property type="molecule type" value="Genomic_DNA"/>
</dbReference>
<organism evidence="3 4">
    <name type="scientific">Symbiodinium necroappetens</name>
    <dbReference type="NCBI Taxonomy" id="1628268"/>
    <lineage>
        <taxon>Eukaryota</taxon>
        <taxon>Sar</taxon>
        <taxon>Alveolata</taxon>
        <taxon>Dinophyceae</taxon>
        <taxon>Suessiales</taxon>
        <taxon>Symbiodiniaceae</taxon>
        <taxon>Symbiodinium</taxon>
    </lineage>
</organism>
<evidence type="ECO:0000256" key="1">
    <source>
        <dbReference type="SAM" id="Coils"/>
    </source>
</evidence>
<feature type="region of interest" description="Disordered" evidence="2">
    <location>
        <begin position="830"/>
        <end position="858"/>
    </location>
</feature>
<name>A0A812XTY3_9DINO</name>
<dbReference type="AlphaFoldDB" id="A0A812XTY3"/>
<feature type="compositionally biased region" description="Low complexity" evidence="2">
    <location>
        <begin position="696"/>
        <end position="708"/>
    </location>
</feature>
<sequence>MLSRSYCAVEFHIGTSWNSYPVKLFSSLGHDHPVLRERACVLCPLSQLLVSVYDPDDFDNNEVQSVLATLASVYRLDIADVEARHASTRRITSLKGLQTTVPHLTNISAEWVVRSNLICRGEVLPQSAGASEASAAGQDSQSQRDVRRNPWNAFLSARCSSPFPQDMAALREEYHALAPEERQMYEEMANVAAAAKLRDLQPYHKGVRGSDSHSIAGQPESDARALVPLCEPYESAQRDLACAGQVASDVLCKQLLDALSVQNQEHQQQALALRKREEECDRLRAEYTQQDAVLRHTMSCCPPMLDHCAPALNGLLSELLADGERSRLRAGLLEAWDALHDMRLHDEEPKIQDNSSSMPSLCNQLGFCVCEEGGLGMKSWLFHRRLTVFLRSVFVPRRTKRKQDDSGRMVPVELTPAQQQSQAKLKRQRSLLNDAFIVLKIEASSNDVITDVLPSETYVHSSWRRMALNPLQHGPSCLWLHIGHVNFSTWTMGFLKLHEVDRNENENGYTRLRVGDVAEACHSVRTFFESQQDFDVNWRCTVHQILANNDILIRDDMCSDWVLVKELADLPVFEFWQGWLAENAKHREEQKRRSSGKSNSKKREAPAAPAAAAPAGKKARSTQAHADAEIPVDADDDLGFDEGGNAEQDDVHLMEDSGDESQAESISLSELINAADAGPDSDLEGDNAKDKEDLADASAASAVPRAAAEADDVASADISARGPADRVPAGPRRDPRPTLLASFESWGDLRYNEEAEHIMAVCPLHTNCRRTRTVHPSSTARNPGQGRPIGWLCCWLQLADRFSTAAEHTSQEALKLITLEGRRQARERFMRSESGRGLARHERARFDHELHDEPDAMT</sequence>
<keyword evidence="4" id="KW-1185">Reference proteome</keyword>
<feature type="region of interest" description="Disordered" evidence="2">
    <location>
        <begin position="586"/>
        <end position="646"/>
    </location>
</feature>
<evidence type="ECO:0000256" key="2">
    <source>
        <dbReference type="SAM" id="MobiDB-lite"/>
    </source>
</evidence>
<feature type="compositionally biased region" description="Acidic residues" evidence="2">
    <location>
        <begin position="630"/>
        <end position="640"/>
    </location>
</feature>
<feature type="region of interest" description="Disordered" evidence="2">
    <location>
        <begin position="694"/>
        <end position="738"/>
    </location>
</feature>
<accession>A0A812XTY3</accession>
<reference evidence="3" key="1">
    <citation type="submission" date="2021-02" db="EMBL/GenBank/DDBJ databases">
        <authorList>
            <person name="Dougan E. K."/>
            <person name="Rhodes N."/>
            <person name="Thang M."/>
            <person name="Chan C."/>
        </authorList>
    </citation>
    <scope>NUCLEOTIDE SEQUENCE</scope>
</reference>
<proteinExistence type="predicted"/>
<gene>
    <name evidence="3" type="ORF">SNEC2469_LOCUS21529</name>
</gene>
<feature type="compositionally biased region" description="Low complexity" evidence="2">
    <location>
        <begin position="606"/>
        <end position="615"/>
    </location>
</feature>
<keyword evidence="1" id="KW-0175">Coiled coil</keyword>
<comment type="caution">
    <text evidence="3">The sequence shown here is derived from an EMBL/GenBank/DDBJ whole genome shotgun (WGS) entry which is preliminary data.</text>
</comment>
<feature type="coiled-coil region" evidence="1">
    <location>
        <begin position="256"/>
        <end position="286"/>
    </location>
</feature>
<evidence type="ECO:0000313" key="4">
    <source>
        <dbReference type="Proteomes" id="UP000601435"/>
    </source>
</evidence>
<protein>
    <submittedName>
        <fullName evidence="3">Uncharacterized protein</fullName>
    </submittedName>
</protein>